<evidence type="ECO:0000313" key="2">
    <source>
        <dbReference type="EMBL" id="GAA4285033.1"/>
    </source>
</evidence>
<dbReference type="RefSeq" id="WP_236862991.1">
    <property type="nucleotide sequence ID" value="NZ_BAABAZ010000006.1"/>
</dbReference>
<evidence type="ECO:0008006" key="4">
    <source>
        <dbReference type="Google" id="ProtNLM"/>
    </source>
</evidence>
<dbReference type="CDD" id="cd05233">
    <property type="entry name" value="SDR_c"/>
    <property type="match status" value="1"/>
</dbReference>
<dbReference type="PANTHER" id="PTHR42760">
    <property type="entry name" value="SHORT-CHAIN DEHYDROGENASES/REDUCTASES FAMILY MEMBER"/>
    <property type="match status" value="1"/>
</dbReference>
<dbReference type="Pfam" id="PF00106">
    <property type="entry name" value="adh_short"/>
    <property type="match status" value="1"/>
</dbReference>
<name>A0ABP8EM25_9MICO</name>
<dbReference type="InterPro" id="IPR020904">
    <property type="entry name" value="Sc_DH/Rdtase_CS"/>
</dbReference>
<evidence type="ECO:0000313" key="3">
    <source>
        <dbReference type="Proteomes" id="UP001501586"/>
    </source>
</evidence>
<organism evidence="2 3">
    <name type="scientific">Brevibacterium daeguense</name>
    <dbReference type="NCBI Taxonomy" id="909936"/>
    <lineage>
        <taxon>Bacteria</taxon>
        <taxon>Bacillati</taxon>
        <taxon>Actinomycetota</taxon>
        <taxon>Actinomycetes</taxon>
        <taxon>Micrococcales</taxon>
        <taxon>Brevibacteriaceae</taxon>
        <taxon>Brevibacterium</taxon>
    </lineage>
</organism>
<dbReference type="InterPro" id="IPR036291">
    <property type="entry name" value="NAD(P)-bd_dom_sf"/>
</dbReference>
<gene>
    <name evidence="2" type="ORF">GCM10022261_25640</name>
</gene>
<dbReference type="Gene3D" id="3.40.50.720">
    <property type="entry name" value="NAD(P)-binding Rossmann-like Domain"/>
    <property type="match status" value="1"/>
</dbReference>
<dbReference type="EMBL" id="BAABAZ010000006">
    <property type="protein sequence ID" value="GAA4285033.1"/>
    <property type="molecule type" value="Genomic_DNA"/>
</dbReference>
<sequence length="276" mass="29925">MPDRSLSLVIITGGSRGIGRRLARGFAREGFPVLLTATDEDRAKDTARELASGTGMRIGGARLDVTDEDSIAALLDSVRSIERSWGVRLRVLVNNAGRIESTEGPLWEAKPEDLRSVVETNTIGPLLLLNAFVPHLLEVAEKTEQAVRIIDLNSGSGAVGSPPYAAYSASKAALFRIADSVHHYGYERGLRIFEMSPGVIETDMTRAMPVHDFRTDKDWTNPAEVVALALALAGGDLDAWSGRYVRAGVDTAESLARAADSLEQNTRKLRLDVRSE</sequence>
<dbReference type="InterPro" id="IPR002347">
    <property type="entry name" value="SDR_fam"/>
</dbReference>
<proteinExistence type="inferred from homology"/>
<reference evidence="3" key="1">
    <citation type="journal article" date="2019" name="Int. J. Syst. Evol. Microbiol.">
        <title>The Global Catalogue of Microorganisms (GCM) 10K type strain sequencing project: providing services to taxonomists for standard genome sequencing and annotation.</title>
        <authorList>
            <consortium name="The Broad Institute Genomics Platform"/>
            <consortium name="The Broad Institute Genome Sequencing Center for Infectious Disease"/>
            <person name="Wu L."/>
            <person name="Ma J."/>
        </authorList>
    </citation>
    <scope>NUCLEOTIDE SEQUENCE [LARGE SCALE GENOMIC DNA]</scope>
    <source>
        <strain evidence="3">JCM 17458</strain>
    </source>
</reference>
<keyword evidence="3" id="KW-1185">Reference proteome</keyword>
<protein>
    <recommendedName>
        <fullName evidence="4">SDR family oxidoreductase</fullName>
    </recommendedName>
</protein>
<comment type="similarity">
    <text evidence="1">Belongs to the short-chain dehydrogenases/reductases (SDR) family.</text>
</comment>
<dbReference type="Proteomes" id="UP001501586">
    <property type="component" value="Unassembled WGS sequence"/>
</dbReference>
<dbReference type="PRINTS" id="PR00081">
    <property type="entry name" value="GDHRDH"/>
</dbReference>
<evidence type="ECO:0000256" key="1">
    <source>
        <dbReference type="ARBA" id="ARBA00006484"/>
    </source>
</evidence>
<comment type="caution">
    <text evidence="2">The sequence shown here is derived from an EMBL/GenBank/DDBJ whole genome shotgun (WGS) entry which is preliminary data.</text>
</comment>
<accession>A0ABP8EM25</accession>
<dbReference type="PROSITE" id="PS00061">
    <property type="entry name" value="ADH_SHORT"/>
    <property type="match status" value="1"/>
</dbReference>
<dbReference type="SUPFAM" id="SSF51735">
    <property type="entry name" value="NAD(P)-binding Rossmann-fold domains"/>
    <property type="match status" value="1"/>
</dbReference>